<keyword evidence="1" id="KW-1133">Transmembrane helix</keyword>
<evidence type="ECO:0000313" key="2">
    <source>
        <dbReference type="EMBL" id="UXN70877.1"/>
    </source>
</evidence>
<evidence type="ECO:0000313" key="3">
    <source>
        <dbReference type="Proteomes" id="UP001061862"/>
    </source>
</evidence>
<reference evidence="2 3" key="1">
    <citation type="submission" date="2022-09" db="EMBL/GenBank/DDBJ databases">
        <title>Interaction between co-microsymbionts with complementary sets of symbiotic genes in legume-rhizobium systems.</title>
        <authorList>
            <person name="Safronova V."/>
            <person name="Sazanova A."/>
            <person name="Afonin A."/>
            <person name="Chirak E."/>
        </authorList>
    </citation>
    <scope>NUCLEOTIDE SEQUENCE [LARGE SCALE GENOMIC DNA]</scope>
    <source>
        <strain evidence="2 3">A18/4-1</strain>
    </source>
</reference>
<protein>
    <recommendedName>
        <fullName evidence="4">Chemotaxis protein</fullName>
    </recommendedName>
</protein>
<organism evidence="2 3">
    <name type="scientific">Devosia neptuniae</name>
    <dbReference type="NCBI Taxonomy" id="191302"/>
    <lineage>
        <taxon>Bacteria</taxon>
        <taxon>Pseudomonadati</taxon>
        <taxon>Pseudomonadota</taxon>
        <taxon>Alphaproteobacteria</taxon>
        <taxon>Hyphomicrobiales</taxon>
        <taxon>Devosiaceae</taxon>
        <taxon>Devosia</taxon>
    </lineage>
</organism>
<keyword evidence="1" id="KW-0472">Membrane</keyword>
<sequence length="114" mass="12593">MDWGVVLQIVSACLVVLGLFIGGFWRMWGLIKDVRSEANIRGEAAVALASTIRTELHAHQLHVSATYVSKEGLREQTGQIMSAIEQVGTQIANMNGRIDRMLERPSTSPRSRTT</sequence>
<gene>
    <name evidence="2" type="ORF">N8A98_06735</name>
</gene>
<accession>A0ABY6CFK6</accession>
<dbReference type="Proteomes" id="UP001061862">
    <property type="component" value="Chromosome"/>
</dbReference>
<evidence type="ECO:0000256" key="1">
    <source>
        <dbReference type="SAM" id="Phobius"/>
    </source>
</evidence>
<name>A0ABY6CFK6_9HYPH</name>
<keyword evidence="1" id="KW-0812">Transmembrane</keyword>
<feature type="transmembrane region" description="Helical" evidence="1">
    <location>
        <begin position="6"/>
        <end position="25"/>
    </location>
</feature>
<proteinExistence type="predicted"/>
<keyword evidence="3" id="KW-1185">Reference proteome</keyword>
<dbReference type="RefSeq" id="WP_262170153.1">
    <property type="nucleotide sequence ID" value="NZ_CP104965.1"/>
</dbReference>
<evidence type="ECO:0008006" key="4">
    <source>
        <dbReference type="Google" id="ProtNLM"/>
    </source>
</evidence>
<dbReference type="EMBL" id="CP104965">
    <property type="protein sequence ID" value="UXN70877.1"/>
    <property type="molecule type" value="Genomic_DNA"/>
</dbReference>